<protein>
    <submittedName>
        <fullName evidence="1">Uncharacterized protein</fullName>
    </submittedName>
</protein>
<dbReference type="Proteomes" id="UP000623440">
    <property type="component" value="Unassembled WGS sequence"/>
</dbReference>
<dbReference type="RefSeq" id="WP_190938882.1">
    <property type="nucleotide sequence ID" value="NZ_JACJSI010000001.1"/>
</dbReference>
<comment type="caution">
    <text evidence="1">The sequence shown here is derived from an EMBL/GenBank/DDBJ whole genome shotgun (WGS) entry which is preliminary data.</text>
</comment>
<keyword evidence="2" id="KW-1185">Reference proteome</keyword>
<gene>
    <name evidence="1" type="ORF">H6G97_01035</name>
</gene>
<name>A0ABR8DFK7_9NOSO</name>
<evidence type="ECO:0000313" key="1">
    <source>
        <dbReference type="EMBL" id="MBD2528211.1"/>
    </source>
</evidence>
<proteinExistence type="predicted"/>
<organism evidence="1 2">
    <name type="scientific">Nostoc flagelliforme FACHB-838</name>
    <dbReference type="NCBI Taxonomy" id="2692904"/>
    <lineage>
        <taxon>Bacteria</taxon>
        <taxon>Bacillati</taxon>
        <taxon>Cyanobacteriota</taxon>
        <taxon>Cyanophyceae</taxon>
        <taxon>Nostocales</taxon>
        <taxon>Nostocaceae</taxon>
        <taxon>Nostoc</taxon>
    </lineage>
</organism>
<sequence length="119" mass="13858">MSLITIQCRLVASEDTRRHLWQLMAEKNTPLINELLEQVRIHPDMEEWLKKGKLPNGVIKPLCDSLSTQERFVNQPKRFYKSAIEVVEYIYKSSGRPHHVNKTSLFSIDSKIISLTSTY</sequence>
<evidence type="ECO:0000313" key="2">
    <source>
        <dbReference type="Proteomes" id="UP000623440"/>
    </source>
</evidence>
<reference evidence="1 2" key="1">
    <citation type="journal article" date="2020" name="ISME J.">
        <title>Comparative genomics reveals insights into cyanobacterial evolution and habitat adaptation.</title>
        <authorList>
            <person name="Chen M.Y."/>
            <person name="Teng W.K."/>
            <person name="Zhao L."/>
            <person name="Hu C.X."/>
            <person name="Zhou Y.K."/>
            <person name="Han B.P."/>
            <person name="Song L.R."/>
            <person name="Shu W.S."/>
        </authorList>
    </citation>
    <scope>NUCLEOTIDE SEQUENCE [LARGE SCALE GENOMIC DNA]</scope>
    <source>
        <strain evidence="1 2">FACHB-838</strain>
    </source>
</reference>
<accession>A0ABR8DFK7</accession>
<dbReference type="EMBL" id="JACJSI010000001">
    <property type="protein sequence ID" value="MBD2528211.1"/>
    <property type="molecule type" value="Genomic_DNA"/>
</dbReference>